<dbReference type="GO" id="GO:0006313">
    <property type="term" value="P:DNA transposition"/>
    <property type="evidence" value="ECO:0007669"/>
    <property type="project" value="InterPro"/>
</dbReference>
<dbReference type="InterPro" id="IPR047650">
    <property type="entry name" value="Transpos_IS110"/>
</dbReference>
<proteinExistence type="predicted"/>
<dbReference type="Pfam" id="PF01548">
    <property type="entry name" value="DEDD_Tnp_IS110"/>
    <property type="match status" value="1"/>
</dbReference>
<feature type="domain" description="Transposase IS110-like N-terminal" evidence="1">
    <location>
        <begin position="6"/>
        <end position="152"/>
    </location>
</feature>
<evidence type="ECO:0000313" key="4">
    <source>
        <dbReference type="Proteomes" id="UP000179266"/>
    </source>
</evidence>
<evidence type="ECO:0000259" key="1">
    <source>
        <dbReference type="Pfam" id="PF01548"/>
    </source>
</evidence>
<dbReference type="Proteomes" id="UP000179266">
    <property type="component" value="Unassembled WGS sequence"/>
</dbReference>
<dbReference type="PANTHER" id="PTHR33055">
    <property type="entry name" value="TRANSPOSASE FOR INSERTION SEQUENCE ELEMENT IS1111A"/>
    <property type="match status" value="1"/>
</dbReference>
<dbReference type="GO" id="GO:0003677">
    <property type="term" value="F:DNA binding"/>
    <property type="evidence" value="ECO:0007669"/>
    <property type="project" value="InterPro"/>
</dbReference>
<dbReference type="Pfam" id="PF02371">
    <property type="entry name" value="Transposase_20"/>
    <property type="match status" value="1"/>
</dbReference>
<feature type="domain" description="Transposase IS116/IS110/IS902 C-terminal" evidence="2">
    <location>
        <begin position="216"/>
        <end position="300"/>
    </location>
</feature>
<organism evidence="3 4">
    <name type="scientific">Candidatus Schekmanbacteria bacterium RBG_13_48_7</name>
    <dbReference type="NCBI Taxonomy" id="1817878"/>
    <lineage>
        <taxon>Bacteria</taxon>
        <taxon>Candidatus Schekmaniibacteriota</taxon>
    </lineage>
</organism>
<dbReference type="PANTHER" id="PTHR33055:SF15">
    <property type="entry name" value="TRANSPOSASE-RELATED"/>
    <property type="match status" value="1"/>
</dbReference>
<dbReference type="NCBIfam" id="NF033542">
    <property type="entry name" value="transpos_IS110"/>
    <property type="match status" value="1"/>
</dbReference>
<dbReference type="AlphaFoldDB" id="A0A1F7RQ54"/>
<dbReference type="EMBL" id="MGDD01000257">
    <property type="protein sequence ID" value="OGL43705.1"/>
    <property type="molecule type" value="Genomic_DNA"/>
</dbReference>
<dbReference type="InterPro" id="IPR003346">
    <property type="entry name" value="Transposase_20"/>
</dbReference>
<comment type="caution">
    <text evidence="3">The sequence shown here is derived from an EMBL/GenBank/DDBJ whole genome shotgun (WGS) entry which is preliminary data.</text>
</comment>
<gene>
    <name evidence="3" type="ORF">A2161_13340</name>
</gene>
<evidence type="ECO:0000313" key="3">
    <source>
        <dbReference type="EMBL" id="OGL43705.1"/>
    </source>
</evidence>
<sequence length="340" mass="39560">MSKLYCGLDLHSSTTYIGIMNEKYEKVFKKRVQNELPLILERLKPFKKYLQGIAVESTYNWYWLVDALQSAGYKVHLANPAAMERLYDGCKFQDDKYSSFRLAESLVLGNLRTGYIYPKEERPIRDLFRKRLFLVNKRTSHILSLKSLIDRTTGIRIKSEDLIKFKHEDFQNLLKDEYFLMRAMADFRCIEVLSSQIKSIEKQVRQKCILKEPFHYLLTVAGIGNILAMTIMLEVGTLSRFRTAGDFSSYARCVPARKESAGKKKGEGNRKNGNKYLSWAYAEAGYHARINYEPVKKYYQRKLSKTNEAVASRALACKLAKASFFVMRDQVVFDMNKLFR</sequence>
<name>A0A1F7RQ54_9BACT</name>
<dbReference type="InterPro" id="IPR002525">
    <property type="entry name" value="Transp_IS110-like_N"/>
</dbReference>
<accession>A0A1F7RQ54</accession>
<dbReference type="GO" id="GO:0004803">
    <property type="term" value="F:transposase activity"/>
    <property type="evidence" value="ECO:0007669"/>
    <property type="project" value="InterPro"/>
</dbReference>
<reference evidence="3 4" key="1">
    <citation type="journal article" date="2016" name="Nat. Commun.">
        <title>Thousands of microbial genomes shed light on interconnected biogeochemical processes in an aquifer system.</title>
        <authorList>
            <person name="Anantharaman K."/>
            <person name="Brown C.T."/>
            <person name="Hug L.A."/>
            <person name="Sharon I."/>
            <person name="Castelle C.J."/>
            <person name="Probst A.J."/>
            <person name="Thomas B.C."/>
            <person name="Singh A."/>
            <person name="Wilkins M.J."/>
            <person name="Karaoz U."/>
            <person name="Brodie E.L."/>
            <person name="Williams K.H."/>
            <person name="Hubbard S.S."/>
            <person name="Banfield J.F."/>
        </authorList>
    </citation>
    <scope>NUCLEOTIDE SEQUENCE [LARGE SCALE GENOMIC DNA]</scope>
</reference>
<evidence type="ECO:0000259" key="2">
    <source>
        <dbReference type="Pfam" id="PF02371"/>
    </source>
</evidence>
<protein>
    <submittedName>
        <fullName evidence="3">Uncharacterized protein</fullName>
    </submittedName>
</protein>